<dbReference type="EMBL" id="BLXT01001405">
    <property type="protein sequence ID" value="GFN85371.1"/>
    <property type="molecule type" value="Genomic_DNA"/>
</dbReference>
<accession>A0AAV3YTA5</accession>
<reference evidence="1 2" key="1">
    <citation type="journal article" date="2021" name="Elife">
        <title>Chloroplast acquisition without the gene transfer in kleptoplastic sea slugs, Plakobranchus ocellatus.</title>
        <authorList>
            <person name="Maeda T."/>
            <person name="Takahashi S."/>
            <person name="Yoshida T."/>
            <person name="Shimamura S."/>
            <person name="Takaki Y."/>
            <person name="Nagai Y."/>
            <person name="Toyoda A."/>
            <person name="Suzuki Y."/>
            <person name="Arimoto A."/>
            <person name="Ishii H."/>
            <person name="Satoh N."/>
            <person name="Nishiyama T."/>
            <person name="Hasebe M."/>
            <person name="Maruyama T."/>
            <person name="Minagawa J."/>
            <person name="Obokata J."/>
            <person name="Shigenobu S."/>
        </authorList>
    </citation>
    <scope>NUCLEOTIDE SEQUENCE [LARGE SCALE GENOMIC DNA]</scope>
</reference>
<dbReference type="Proteomes" id="UP000735302">
    <property type="component" value="Unassembled WGS sequence"/>
</dbReference>
<evidence type="ECO:0000313" key="2">
    <source>
        <dbReference type="Proteomes" id="UP000735302"/>
    </source>
</evidence>
<comment type="caution">
    <text evidence="1">The sequence shown here is derived from an EMBL/GenBank/DDBJ whole genome shotgun (WGS) entry which is preliminary data.</text>
</comment>
<evidence type="ECO:0000313" key="1">
    <source>
        <dbReference type="EMBL" id="GFN85371.1"/>
    </source>
</evidence>
<protein>
    <submittedName>
        <fullName evidence="1">Uncharacterized protein</fullName>
    </submittedName>
</protein>
<dbReference type="AlphaFoldDB" id="A0AAV3YTA5"/>
<gene>
    <name evidence="1" type="ORF">PoB_001187700</name>
</gene>
<keyword evidence="2" id="KW-1185">Reference proteome</keyword>
<sequence>MHNSTDRFPANHEASLVTQIIRLTCASVEHRNCDISPSLRLLQVASPPMWAYTNCDISSSLRLLQVASPPMWAYTNCDKQSVSSAITSRVASSVGFPYGMQAKLLCRLAVLVPRIESSGGEGCAPWILGVQI</sequence>
<name>A0AAV3YTA5_9GAST</name>
<organism evidence="1 2">
    <name type="scientific">Plakobranchus ocellatus</name>
    <dbReference type="NCBI Taxonomy" id="259542"/>
    <lineage>
        <taxon>Eukaryota</taxon>
        <taxon>Metazoa</taxon>
        <taxon>Spiralia</taxon>
        <taxon>Lophotrochozoa</taxon>
        <taxon>Mollusca</taxon>
        <taxon>Gastropoda</taxon>
        <taxon>Heterobranchia</taxon>
        <taxon>Euthyneura</taxon>
        <taxon>Panpulmonata</taxon>
        <taxon>Sacoglossa</taxon>
        <taxon>Placobranchoidea</taxon>
        <taxon>Plakobranchidae</taxon>
        <taxon>Plakobranchus</taxon>
    </lineage>
</organism>
<proteinExistence type="predicted"/>